<dbReference type="Pfam" id="PF03583">
    <property type="entry name" value="LIP"/>
    <property type="match status" value="2"/>
</dbReference>
<accession>A0ABR4LIQ5</accession>
<dbReference type="RefSeq" id="XP_070883236.1">
    <property type="nucleotide sequence ID" value="XM_071031476.1"/>
</dbReference>
<evidence type="ECO:0000256" key="2">
    <source>
        <dbReference type="PIRNR" id="PIRNR029171"/>
    </source>
</evidence>
<gene>
    <name evidence="4" type="ORF">BJX67DRAFT_373971</name>
</gene>
<dbReference type="PANTHER" id="PTHR34853">
    <property type="match status" value="1"/>
</dbReference>
<dbReference type="InterPro" id="IPR005152">
    <property type="entry name" value="Lipase_secreted"/>
</dbReference>
<name>A0ABR4LIQ5_9EURO</name>
<dbReference type="Gene3D" id="3.40.50.1820">
    <property type="entry name" value="alpha/beta hydrolase"/>
    <property type="match status" value="1"/>
</dbReference>
<dbReference type="PIRSF" id="PIRSF029171">
    <property type="entry name" value="Esterase_LipA"/>
    <property type="match status" value="1"/>
</dbReference>
<dbReference type="SUPFAM" id="SSF53474">
    <property type="entry name" value="alpha/beta-Hydrolases"/>
    <property type="match status" value="1"/>
</dbReference>
<protein>
    <submittedName>
        <fullName evidence="4">Secretory lipase-domain-containing protein</fullName>
    </submittedName>
</protein>
<evidence type="ECO:0000313" key="5">
    <source>
        <dbReference type="Proteomes" id="UP001610432"/>
    </source>
</evidence>
<evidence type="ECO:0000256" key="1">
    <source>
        <dbReference type="ARBA" id="ARBA00022801"/>
    </source>
</evidence>
<organism evidence="4 5">
    <name type="scientific">Aspergillus lucknowensis</name>
    <dbReference type="NCBI Taxonomy" id="176173"/>
    <lineage>
        <taxon>Eukaryota</taxon>
        <taxon>Fungi</taxon>
        <taxon>Dikarya</taxon>
        <taxon>Ascomycota</taxon>
        <taxon>Pezizomycotina</taxon>
        <taxon>Eurotiomycetes</taxon>
        <taxon>Eurotiomycetidae</taxon>
        <taxon>Eurotiales</taxon>
        <taxon>Aspergillaceae</taxon>
        <taxon>Aspergillus</taxon>
        <taxon>Aspergillus subgen. Nidulantes</taxon>
    </lineage>
</organism>
<dbReference type="EMBL" id="JBFXLQ010000042">
    <property type="protein sequence ID" value="KAL2864257.1"/>
    <property type="molecule type" value="Genomic_DNA"/>
</dbReference>
<dbReference type="PANTHER" id="PTHR34853:SF5">
    <property type="entry name" value="LIP-DOMAIN-CONTAINING PROTEIN-RELATED"/>
    <property type="match status" value="1"/>
</dbReference>
<evidence type="ECO:0000313" key="4">
    <source>
        <dbReference type="EMBL" id="KAL2864257.1"/>
    </source>
</evidence>
<dbReference type="GeneID" id="98146548"/>
<keyword evidence="1" id="KW-0378">Hydrolase</keyword>
<dbReference type="Proteomes" id="UP001610432">
    <property type="component" value="Unassembled WGS sequence"/>
</dbReference>
<comment type="caution">
    <text evidence="4">The sequence shown here is derived from an EMBL/GenBank/DDBJ whole genome shotgun (WGS) entry which is preliminary data.</text>
</comment>
<dbReference type="InterPro" id="IPR029058">
    <property type="entry name" value="AB_hydrolase_fold"/>
</dbReference>
<sequence>MNGCPSQQDRRLCLSASPSSEPSQDPWYTAPEGYEDAAPGTILRVRPTSESLAAAAGTNASSVYNILYRTTDTFGDPSFAVTTLFVPSNPARDGRTRLLSYHVPYNTVNLDYSPSYTLETDFNATFVDIRPSLGLGWFVSVPDFEGHDTSLSVSVENGYVTLDSLRAVLRAGNGLEKERTRIALWGFSGGSTPSDFAAELLPYYAPEIKISGMAIGGVVYREVQAYLEANLKSSGPYNMTTFRSAAKMRTFEAYAAFANQTIGNYFVTGDDWLYAPELKQAIEYNWQMGSVSTPRTAIFVYKAIHDGVSPVEDTDRVVQRYCVEGANILYERNVVGGHEDEYINGNARAWAWLVSVLEGRYEETYNPVECTIRNVSVNTRNP</sequence>
<evidence type="ECO:0000256" key="3">
    <source>
        <dbReference type="SAM" id="MobiDB-lite"/>
    </source>
</evidence>
<proteinExistence type="inferred from homology"/>
<keyword evidence="5" id="KW-1185">Reference proteome</keyword>
<comment type="similarity">
    <text evidence="2">Belongs to the AB hydrolase superfamily. Lipase family.</text>
</comment>
<reference evidence="4 5" key="1">
    <citation type="submission" date="2024-07" db="EMBL/GenBank/DDBJ databases">
        <title>Section-level genome sequencing and comparative genomics of Aspergillus sections Usti and Cavernicolus.</title>
        <authorList>
            <consortium name="Lawrence Berkeley National Laboratory"/>
            <person name="Nybo J.L."/>
            <person name="Vesth T.C."/>
            <person name="Theobald S."/>
            <person name="Frisvad J.C."/>
            <person name="Larsen T.O."/>
            <person name="Kjaerboelling I."/>
            <person name="Rothschild-Mancinelli K."/>
            <person name="Lyhne E.K."/>
            <person name="Kogle M.E."/>
            <person name="Barry K."/>
            <person name="Clum A."/>
            <person name="Na H."/>
            <person name="Ledsgaard L."/>
            <person name="Lin J."/>
            <person name="Lipzen A."/>
            <person name="Kuo A."/>
            <person name="Riley R."/>
            <person name="Mondo S."/>
            <person name="Labutti K."/>
            <person name="Haridas S."/>
            <person name="Pangalinan J."/>
            <person name="Salamov A.A."/>
            <person name="Simmons B.A."/>
            <person name="Magnuson J.K."/>
            <person name="Chen J."/>
            <person name="Drula E."/>
            <person name="Henrissat B."/>
            <person name="Wiebenga A."/>
            <person name="Lubbers R.J."/>
            <person name="Gomes A.C."/>
            <person name="Macurrencykelacurrency M.R."/>
            <person name="Stajich J."/>
            <person name="Grigoriev I.V."/>
            <person name="Mortensen U.H."/>
            <person name="De Vries R.P."/>
            <person name="Baker S.E."/>
            <person name="Andersen M.R."/>
        </authorList>
    </citation>
    <scope>NUCLEOTIDE SEQUENCE [LARGE SCALE GENOMIC DNA]</scope>
    <source>
        <strain evidence="4 5">CBS 449.75</strain>
    </source>
</reference>
<feature type="region of interest" description="Disordered" evidence="3">
    <location>
        <begin position="1"/>
        <end position="28"/>
    </location>
</feature>